<comment type="caution">
    <text evidence="2">The sequence shown here is derived from an EMBL/GenBank/DDBJ whole genome shotgun (WGS) entry which is preliminary data.</text>
</comment>
<dbReference type="GO" id="GO:0008233">
    <property type="term" value="F:peptidase activity"/>
    <property type="evidence" value="ECO:0007669"/>
    <property type="project" value="UniProtKB-KW"/>
</dbReference>
<keyword evidence="3" id="KW-1185">Reference proteome</keyword>
<sequence length="48" mass="4946">MKFSIGISLLATLASAVSVDKAKRDTSPLDVKLEVVGNSGVKAVLTNT</sequence>
<accession>A0A8H6IWL1</accession>
<gene>
    <name evidence="2" type="ORF">CMUS01_15418</name>
</gene>
<dbReference type="AlphaFoldDB" id="A0A8H6IWL1"/>
<keyword evidence="2" id="KW-0645">Protease</keyword>
<proteinExistence type="predicted"/>
<protein>
    <submittedName>
        <fullName evidence="2">Neutral protease</fullName>
    </submittedName>
</protein>
<feature type="signal peptide" evidence="1">
    <location>
        <begin position="1"/>
        <end position="16"/>
    </location>
</feature>
<name>A0A8H6IWL1_9PEZI</name>
<feature type="chain" id="PRO_5034617830" evidence="1">
    <location>
        <begin position="17"/>
        <end position="48"/>
    </location>
</feature>
<feature type="non-terminal residue" evidence="2">
    <location>
        <position position="48"/>
    </location>
</feature>
<keyword evidence="1" id="KW-0732">Signal</keyword>
<dbReference type="EMBL" id="WIGM01001285">
    <property type="protein sequence ID" value="KAF6802242.1"/>
    <property type="molecule type" value="Genomic_DNA"/>
</dbReference>
<evidence type="ECO:0000313" key="2">
    <source>
        <dbReference type="EMBL" id="KAF6802242.1"/>
    </source>
</evidence>
<evidence type="ECO:0000313" key="3">
    <source>
        <dbReference type="Proteomes" id="UP000639643"/>
    </source>
</evidence>
<dbReference type="GO" id="GO:0006508">
    <property type="term" value="P:proteolysis"/>
    <property type="evidence" value="ECO:0007669"/>
    <property type="project" value="UniProtKB-KW"/>
</dbReference>
<organism evidence="2 3">
    <name type="scientific">Colletotrichum musicola</name>
    <dbReference type="NCBI Taxonomy" id="2175873"/>
    <lineage>
        <taxon>Eukaryota</taxon>
        <taxon>Fungi</taxon>
        <taxon>Dikarya</taxon>
        <taxon>Ascomycota</taxon>
        <taxon>Pezizomycotina</taxon>
        <taxon>Sordariomycetes</taxon>
        <taxon>Hypocreomycetidae</taxon>
        <taxon>Glomerellales</taxon>
        <taxon>Glomerellaceae</taxon>
        <taxon>Colletotrichum</taxon>
        <taxon>Colletotrichum orchidearum species complex</taxon>
    </lineage>
</organism>
<reference evidence="2" key="1">
    <citation type="journal article" date="2020" name="Phytopathology">
        <title>Genome Sequence Resources of Colletotrichum truncatum, C. plurivorum, C. musicola, and C. sojae: Four Species Pathogenic to Soybean (Glycine max).</title>
        <authorList>
            <person name="Rogerio F."/>
            <person name="Boufleur T.R."/>
            <person name="Ciampi-Guillardi M."/>
            <person name="Sukno S.A."/>
            <person name="Thon M.R."/>
            <person name="Massola Junior N.S."/>
            <person name="Baroncelli R."/>
        </authorList>
    </citation>
    <scope>NUCLEOTIDE SEQUENCE</scope>
    <source>
        <strain evidence="2">LFN0074</strain>
    </source>
</reference>
<dbReference type="OrthoDB" id="412874at2759"/>
<keyword evidence="2" id="KW-0378">Hydrolase</keyword>
<dbReference type="Proteomes" id="UP000639643">
    <property type="component" value="Unassembled WGS sequence"/>
</dbReference>
<evidence type="ECO:0000256" key="1">
    <source>
        <dbReference type="SAM" id="SignalP"/>
    </source>
</evidence>